<keyword evidence="7" id="KW-1185">Reference proteome</keyword>
<dbReference type="HAMAP" id="MF_01609">
    <property type="entry name" value="Glu_cys_ligase_2"/>
    <property type="match status" value="1"/>
</dbReference>
<keyword evidence="1 5" id="KW-0436">Ligase</keyword>
<evidence type="ECO:0000256" key="5">
    <source>
        <dbReference type="HAMAP-Rule" id="MF_01609"/>
    </source>
</evidence>
<dbReference type="GO" id="GO:0004357">
    <property type="term" value="F:glutamate-cysteine ligase activity"/>
    <property type="evidence" value="ECO:0007669"/>
    <property type="project" value="UniProtKB-EC"/>
</dbReference>
<dbReference type="SUPFAM" id="SSF55931">
    <property type="entry name" value="Glutamine synthetase/guanido kinase"/>
    <property type="match status" value="1"/>
</dbReference>
<dbReference type="InterPro" id="IPR006336">
    <property type="entry name" value="GCS2"/>
</dbReference>
<evidence type="ECO:0000256" key="4">
    <source>
        <dbReference type="ARBA" id="ARBA00048819"/>
    </source>
</evidence>
<evidence type="ECO:0000256" key="3">
    <source>
        <dbReference type="ARBA" id="ARBA00022840"/>
    </source>
</evidence>
<proteinExistence type="inferred from homology"/>
<gene>
    <name evidence="6" type="primary">ybdK1</name>
    <name evidence="6" type="ORF">CETAM_03080</name>
</gene>
<evidence type="ECO:0000256" key="1">
    <source>
        <dbReference type="ARBA" id="ARBA00022598"/>
    </source>
</evidence>
<evidence type="ECO:0000256" key="2">
    <source>
        <dbReference type="ARBA" id="ARBA00022741"/>
    </source>
</evidence>
<dbReference type="GO" id="GO:0005524">
    <property type="term" value="F:ATP binding"/>
    <property type="evidence" value="ECO:0007669"/>
    <property type="project" value="UniProtKB-KW"/>
</dbReference>
<dbReference type="NCBIfam" id="TIGR02050">
    <property type="entry name" value="gshA_cyan_rel"/>
    <property type="match status" value="1"/>
</dbReference>
<dbReference type="InterPro" id="IPR011793">
    <property type="entry name" value="YbdK"/>
</dbReference>
<dbReference type="KEGG" id="ccoe:CETAM_03080"/>
<keyword evidence="3 5" id="KW-0067">ATP-binding</keyword>
<reference evidence="6 7" key="1">
    <citation type="journal article" date="2021" name="Int. J. Syst. Evol. Microbiol.">
        <title>Classification of three corynebacterial strains isolated from a small paddock in North Rhine-Westphalia: proposal of &lt;i&gt;Corynebacterium kalinowskii&lt;/i&gt; sp. nov., &lt;i&gt;Corynebacterium comes&lt;/i&gt; sp. nov. and &lt;i&gt;Corynebacterium occultum&lt;/i&gt; sp. nov.</title>
        <authorList>
            <person name="Schaffert L."/>
            <person name="Ruwe M."/>
            <person name="Milse J."/>
            <person name="Hanuschka K."/>
            <person name="Ortseifen V."/>
            <person name="Droste J."/>
            <person name="Brandt D."/>
            <person name="Schl L."/>
            <person name="Kutter Y."/>
            <person name="Vinke S."/>
            <person name="Vieh P."/>
            <person name="Jacob L."/>
            <person name="L N.C."/>
            <person name="Schulte-Berndt E."/>
            <person name="Hain C."/>
            <person name="Linder M."/>
            <person name="Schmidt P."/>
            <person name="Wollenschl L."/>
            <person name="Luttermann T."/>
            <person name="Thieme E."/>
            <person name="Hassa J."/>
            <person name="Haak M."/>
            <person name="Wittchen M."/>
            <person name="Mentz A."/>
            <person name="Persicke M."/>
            <person name="Busche T."/>
            <person name="R C."/>
        </authorList>
    </citation>
    <scope>NUCLEOTIDE SEQUENCE [LARGE SCALE GENOMIC DNA]</scope>
    <source>
        <strain evidence="6 7">2019</strain>
    </source>
</reference>
<comment type="similarity">
    <text evidence="5">Belongs to the glutamate--cysteine ligase type 2 family. YbdK subfamily.</text>
</comment>
<keyword evidence="2 5" id="KW-0547">Nucleotide-binding</keyword>
<comment type="function">
    <text evidence="5">ATP-dependent carboxylate-amine ligase which exhibits weak glutamate--cysteine ligase activity.</text>
</comment>
<comment type="catalytic activity">
    <reaction evidence="4 5">
        <text>L-cysteine + L-glutamate + ATP = gamma-L-glutamyl-L-cysteine + ADP + phosphate + H(+)</text>
        <dbReference type="Rhea" id="RHEA:13285"/>
        <dbReference type="ChEBI" id="CHEBI:15378"/>
        <dbReference type="ChEBI" id="CHEBI:29985"/>
        <dbReference type="ChEBI" id="CHEBI:30616"/>
        <dbReference type="ChEBI" id="CHEBI:35235"/>
        <dbReference type="ChEBI" id="CHEBI:43474"/>
        <dbReference type="ChEBI" id="CHEBI:58173"/>
        <dbReference type="ChEBI" id="CHEBI:456216"/>
        <dbReference type="EC" id="6.3.2.2"/>
    </reaction>
</comment>
<dbReference type="InterPro" id="IPR050141">
    <property type="entry name" value="GCL_type2/YbdK_subfam"/>
</dbReference>
<dbReference type="NCBIfam" id="NF010041">
    <property type="entry name" value="PRK13517.1-1"/>
    <property type="match status" value="1"/>
</dbReference>
<dbReference type="InterPro" id="IPR014746">
    <property type="entry name" value="Gln_synth/guanido_kin_cat_dom"/>
</dbReference>
<dbReference type="GO" id="GO:0042398">
    <property type="term" value="P:modified amino acid biosynthetic process"/>
    <property type="evidence" value="ECO:0007669"/>
    <property type="project" value="InterPro"/>
</dbReference>
<protein>
    <recommendedName>
        <fullName evidence="5">Putative glutamate--cysteine ligase 2</fullName>
        <ecNumber evidence="5">6.3.2.2</ecNumber>
    </recommendedName>
    <alternativeName>
        <fullName evidence="5">Gamma-glutamylcysteine synthetase 2</fullName>
        <shortName evidence="5">GCS 2</shortName>
        <shortName evidence="5">Gamma-GCS 2</shortName>
    </alternativeName>
</protein>
<dbReference type="PANTHER" id="PTHR36510">
    <property type="entry name" value="GLUTAMATE--CYSTEINE LIGASE 2-RELATED"/>
    <property type="match status" value="1"/>
</dbReference>
<dbReference type="EMBL" id="CP046453">
    <property type="protein sequence ID" value="QGU03896.1"/>
    <property type="molecule type" value="Genomic_DNA"/>
</dbReference>
<name>A0A6B8VYY2_9CORY</name>
<accession>A0A6B8VYY2</accession>
<dbReference type="AlphaFoldDB" id="A0A6B8VYY2"/>
<dbReference type="Gene3D" id="3.30.590.20">
    <property type="match status" value="1"/>
</dbReference>
<dbReference type="Proteomes" id="UP000425178">
    <property type="component" value="Chromosome"/>
</dbReference>
<evidence type="ECO:0000313" key="7">
    <source>
        <dbReference type="Proteomes" id="UP000425178"/>
    </source>
</evidence>
<sequence>MTVRKFGVEEELLLVDAETLEPLPVAERVVNLARRSPLGDYEITRELKQEQIEVVSPPQTTLDGQLAAIRTGRALAEEAASKTGARVVSLPTAPGPLTSHLVSTPRFRQIQDSFGITTAEQLTCGFHVHVEIRSREEGVAVIDRIRGWLPVILALSANSPFLGGADTGFASYRYQLWNRWPTAGPTEIFGSAAAYDQLCETLLATRVPLDVGMLYFDARLSQRYPTVEVRVADVCLEAEHAAAIAALIRAMVETAAGEWREGIPPDQTPGTLIRTWSWQASHDGVDKDLIHPATRRRVPAADVLASLLDHVRPALVEYGEADAVSATLEAILRSGSGARRQREAYARRLDMHDVVAVAHDITHQ</sequence>
<organism evidence="6 7">
    <name type="scientific">Corynebacterium comes</name>
    <dbReference type="NCBI Taxonomy" id="2675218"/>
    <lineage>
        <taxon>Bacteria</taxon>
        <taxon>Bacillati</taxon>
        <taxon>Actinomycetota</taxon>
        <taxon>Actinomycetes</taxon>
        <taxon>Mycobacteriales</taxon>
        <taxon>Corynebacteriaceae</taxon>
        <taxon>Corynebacterium</taxon>
    </lineage>
</organism>
<dbReference type="EC" id="6.3.2.2" evidence="5"/>
<dbReference type="Pfam" id="PF04107">
    <property type="entry name" value="GCS2"/>
    <property type="match status" value="1"/>
</dbReference>
<evidence type="ECO:0000313" key="6">
    <source>
        <dbReference type="EMBL" id="QGU03896.1"/>
    </source>
</evidence>
<dbReference type="PANTHER" id="PTHR36510:SF1">
    <property type="entry name" value="GLUTAMATE--CYSTEINE LIGASE 2-RELATED"/>
    <property type="match status" value="1"/>
</dbReference>